<evidence type="ECO:0000259" key="2">
    <source>
        <dbReference type="PROSITE" id="PS51833"/>
    </source>
</evidence>
<reference evidence="4" key="1">
    <citation type="submission" date="2016-10" db="EMBL/GenBank/DDBJ databases">
        <authorList>
            <person name="Varghese N."/>
            <person name="Submissions S."/>
        </authorList>
    </citation>
    <scope>NUCLEOTIDE SEQUENCE [LARGE SCALE GENOMIC DNA]</scope>
    <source>
        <strain evidence="4">DSM 13327</strain>
    </source>
</reference>
<dbReference type="Gene3D" id="1.10.3210.10">
    <property type="entry name" value="Hypothetical protein af1432"/>
    <property type="match status" value="1"/>
</dbReference>
<dbReference type="STRING" id="1123291.SAMN04490355_100693"/>
<accession>A0A1I4I334</accession>
<dbReference type="PROSITE" id="PS51833">
    <property type="entry name" value="HDOD"/>
    <property type="match status" value="1"/>
</dbReference>
<dbReference type="InterPro" id="IPR035919">
    <property type="entry name" value="EAL_sf"/>
</dbReference>
<name>A0A1I4I334_9FIRM</name>
<sequence length="407" mass="47048">MKIFVARQPIFNRKEHVVAYELLFRSGDVATYDAEDDDEATVSVISGAFLLLGMDKTTDRKRAFINFTRNLLKRDIVMQLPSQSVVIEILENIEPDEEILEICTNLKKLGYVIALDDFIFSKKFLQLIQLVDIIKVDFMATLGEERKNIITAVNNPRIKFLAEKVETREEFEQAVSLGYSYFQGYFFSKPEILSEEDVPSYKVQYIRILQEIHRTDLDYSRMEEIIKHDVAFSYKLLKYVNSAHFGFRQKVHSIRQALVLLGKRQVEQWISLLILRELGRDRPEEIVVLSVIRAKFGESLAQKMNVPMLAPDAFIMGMFSMLDCLLNRPIKEILKDLPVSIGVKDALLGANNQLGNIYGLLLSYEKGEWSDVSFYADRCNIQEEEVPELYLKSHQWISIFLKESSSQ</sequence>
<evidence type="ECO:0000313" key="3">
    <source>
        <dbReference type="EMBL" id="SFL48862.1"/>
    </source>
</evidence>
<keyword evidence="4" id="KW-1185">Reference proteome</keyword>
<organism evidence="3 4">
    <name type="scientific">Pelosinus propionicus DSM 13327</name>
    <dbReference type="NCBI Taxonomy" id="1123291"/>
    <lineage>
        <taxon>Bacteria</taxon>
        <taxon>Bacillati</taxon>
        <taxon>Bacillota</taxon>
        <taxon>Negativicutes</taxon>
        <taxon>Selenomonadales</taxon>
        <taxon>Sporomusaceae</taxon>
        <taxon>Pelosinus</taxon>
    </lineage>
</organism>
<feature type="domain" description="HDOD" evidence="2">
    <location>
        <begin position="198"/>
        <end position="385"/>
    </location>
</feature>
<gene>
    <name evidence="3" type="ORF">SAMN04490355_100693</name>
</gene>
<dbReference type="EMBL" id="FOTS01000006">
    <property type="protein sequence ID" value="SFL48862.1"/>
    <property type="molecule type" value="Genomic_DNA"/>
</dbReference>
<dbReference type="OrthoDB" id="9804751at2"/>
<evidence type="ECO:0000313" key="4">
    <source>
        <dbReference type="Proteomes" id="UP000199520"/>
    </source>
</evidence>
<proteinExistence type="predicted"/>
<dbReference type="Gene3D" id="3.20.20.450">
    <property type="entry name" value="EAL domain"/>
    <property type="match status" value="1"/>
</dbReference>
<dbReference type="PANTHER" id="PTHR33525:SF4">
    <property type="entry name" value="CYCLIC DI-GMP PHOSPHODIESTERASE CDGJ"/>
    <property type="match status" value="1"/>
</dbReference>
<dbReference type="RefSeq" id="WP_090933405.1">
    <property type="nucleotide sequence ID" value="NZ_FOTS01000006.1"/>
</dbReference>
<dbReference type="PIRSF" id="PIRSF003180">
    <property type="entry name" value="DiGMPpdiest_YuxH"/>
    <property type="match status" value="1"/>
</dbReference>
<protein>
    <submittedName>
        <fullName evidence="3">Diguanylate phosphodiesterase</fullName>
    </submittedName>
</protein>
<dbReference type="Pfam" id="PF08668">
    <property type="entry name" value="HDOD"/>
    <property type="match status" value="1"/>
</dbReference>
<feature type="domain" description="EAL" evidence="1">
    <location>
        <begin position="1"/>
        <end position="204"/>
    </location>
</feature>
<dbReference type="InterPro" id="IPR013976">
    <property type="entry name" value="HDOD"/>
</dbReference>
<dbReference type="PANTHER" id="PTHR33525">
    <property type="match status" value="1"/>
</dbReference>
<dbReference type="InterPro" id="IPR001633">
    <property type="entry name" value="EAL_dom"/>
</dbReference>
<dbReference type="PROSITE" id="PS50883">
    <property type="entry name" value="EAL"/>
    <property type="match status" value="1"/>
</dbReference>
<dbReference type="Proteomes" id="UP000199520">
    <property type="component" value="Unassembled WGS sequence"/>
</dbReference>
<dbReference type="SMART" id="SM00052">
    <property type="entry name" value="EAL"/>
    <property type="match status" value="1"/>
</dbReference>
<dbReference type="SUPFAM" id="SSF109604">
    <property type="entry name" value="HD-domain/PDEase-like"/>
    <property type="match status" value="1"/>
</dbReference>
<evidence type="ECO:0000259" key="1">
    <source>
        <dbReference type="PROSITE" id="PS50883"/>
    </source>
</evidence>
<dbReference type="AlphaFoldDB" id="A0A1I4I334"/>
<dbReference type="InterPro" id="IPR052340">
    <property type="entry name" value="RNase_Y/CdgJ"/>
</dbReference>
<dbReference type="SUPFAM" id="SSF141868">
    <property type="entry name" value="EAL domain-like"/>
    <property type="match status" value="1"/>
</dbReference>
<dbReference type="Pfam" id="PF00563">
    <property type="entry name" value="EAL"/>
    <property type="match status" value="1"/>
</dbReference>
<dbReference type="InterPro" id="IPR014408">
    <property type="entry name" value="dGMP_Pdiesterase_EAL/HD-GYP"/>
</dbReference>